<reference evidence="3" key="1">
    <citation type="submission" date="2020-10" db="EMBL/GenBank/DDBJ databases">
        <title>Unveiling of a novel bifunctional photoreceptor, Dualchrome1, isolated from a cosmopolitan green alga.</title>
        <authorList>
            <person name="Suzuki S."/>
            <person name="Kawachi M."/>
        </authorList>
    </citation>
    <scope>NUCLEOTIDE SEQUENCE</scope>
    <source>
        <strain evidence="3">NIES 2893</strain>
    </source>
</reference>
<gene>
    <name evidence="3" type="ORF">PPROV_000732900</name>
</gene>
<protein>
    <submittedName>
        <fullName evidence="3">Oscp1 protein</fullName>
    </submittedName>
</protein>
<dbReference type="PANTHER" id="PTHR21439">
    <property type="entry name" value="OXIDORED-NITRO DOMAIN-CONTAINING PROTEIN"/>
    <property type="match status" value="1"/>
</dbReference>
<accession>A0A830HNT4</accession>
<evidence type="ECO:0000313" key="4">
    <source>
        <dbReference type="Proteomes" id="UP000660262"/>
    </source>
</evidence>
<evidence type="ECO:0000256" key="2">
    <source>
        <dbReference type="SAM" id="SignalP"/>
    </source>
</evidence>
<dbReference type="GO" id="GO:0005886">
    <property type="term" value="C:plasma membrane"/>
    <property type="evidence" value="ECO:0007669"/>
    <property type="project" value="TreeGrafter"/>
</dbReference>
<evidence type="ECO:0000313" key="3">
    <source>
        <dbReference type="EMBL" id="GHP08592.1"/>
    </source>
</evidence>
<feature type="region of interest" description="Disordered" evidence="1">
    <location>
        <begin position="244"/>
        <end position="302"/>
    </location>
</feature>
<organism evidence="3 4">
    <name type="scientific">Pycnococcus provasolii</name>
    <dbReference type="NCBI Taxonomy" id="41880"/>
    <lineage>
        <taxon>Eukaryota</taxon>
        <taxon>Viridiplantae</taxon>
        <taxon>Chlorophyta</taxon>
        <taxon>Pseudoscourfieldiophyceae</taxon>
        <taxon>Pseudoscourfieldiales</taxon>
        <taxon>Pycnococcaceae</taxon>
        <taxon>Pycnococcus</taxon>
    </lineage>
</organism>
<feature type="compositionally biased region" description="Basic and acidic residues" evidence="1">
    <location>
        <begin position="289"/>
        <end position="302"/>
    </location>
</feature>
<feature type="signal peptide" evidence="2">
    <location>
        <begin position="1"/>
        <end position="16"/>
    </location>
</feature>
<dbReference type="EMBL" id="BNJQ01000021">
    <property type="protein sequence ID" value="GHP08592.1"/>
    <property type="molecule type" value="Genomic_DNA"/>
</dbReference>
<evidence type="ECO:0000256" key="1">
    <source>
        <dbReference type="SAM" id="MobiDB-lite"/>
    </source>
</evidence>
<proteinExistence type="predicted"/>
<dbReference type="Pfam" id="PF10188">
    <property type="entry name" value="Oscp1"/>
    <property type="match status" value="1"/>
</dbReference>
<dbReference type="OrthoDB" id="2157380at2759"/>
<dbReference type="InterPro" id="IPR019332">
    <property type="entry name" value="OSCP1"/>
</dbReference>
<dbReference type="GO" id="GO:0005737">
    <property type="term" value="C:cytoplasm"/>
    <property type="evidence" value="ECO:0007669"/>
    <property type="project" value="TreeGrafter"/>
</dbReference>
<keyword evidence="4" id="KW-1185">Reference proteome</keyword>
<dbReference type="Proteomes" id="UP000660262">
    <property type="component" value="Unassembled WGS sequence"/>
</dbReference>
<keyword evidence="2" id="KW-0732">Signal</keyword>
<dbReference type="AlphaFoldDB" id="A0A830HNT4"/>
<dbReference type="PANTHER" id="PTHR21439:SF0">
    <property type="entry name" value="PROTEIN OSCP1"/>
    <property type="match status" value="1"/>
</dbReference>
<name>A0A830HNT4_9CHLO</name>
<sequence>MASHLAAMPFLVVALGCEMVYILEQRLRAQSVAGEKAVRVLGDIARTLFAERFMEEVLKPQACYSVASLRQIFERVAHSSIMRLSESSMDKLFDLMVMGAKYQLVALTSPQEVLRITDVHLSSVAKLLQEPPLVQIVENVKTKLLKRYAQYEYEDWNDVRSTLLNALQDKRVKVSLFLHEKIQTSEGRIAVPPPERANASGKAVGTIRVGSAQEKVVDMACYEPDDGLYFYHMVELGGNLYAKDRRVPPRPDADNPAASSSSPEAAPSSPTTLDEPIAEDDAPTSARRGRGEETRLARLNDKGRGRNELNLLSALMGVQASSGNSRPADNFKLNLFGDDRGSSAPTSTSTAKNVTIPQRGPSVMTLNVDSRANREHKASVTEALKGLDLDTARQPFGGGGGLDDDDEDDLLALMDQAG</sequence>
<feature type="compositionally biased region" description="Basic and acidic residues" evidence="1">
    <location>
        <begin position="244"/>
        <end position="253"/>
    </location>
</feature>
<comment type="caution">
    <text evidence="3">The sequence shown here is derived from an EMBL/GenBank/DDBJ whole genome shotgun (WGS) entry which is preliminary data.</text>
</comment>
<feature type="compositionally biased region" description="Low complexity" evidence="1">
    <location>
        <begin position="254"/>
        <end position="270"/>
    </location>
</feature>
<feature type="chain" id="PRO_5032405756" evidence="2">
    <location>
        <begin position="17"/>
        <end position="418"/>
    </location>
</feature>